<evidence type="ECO:0000259" key="6">
    <source>
        <dbReference type="PROSITE" id="PS50109"/>
    </source>
</evidence>
<organism evidence="7 8">
    <name type="scientific">Nonomuraea mangrovi</name>
    <dbReference type="NCBI Taxonomy" id="2316207"/>
    <lineage>
        <taxon>Bacteria</taxon>
        <taxon>Bacillati</taxon>
        <taxon>Actinomycetota</taxon>
        <taxon>Actinomycetes</taxon>
        <taxon>Streptosporangiales</taxon>
        <taxon>Streptosporangiaceae</taxon>
        <taxon>Nonomuraea</taxon>
    </lineage>
</organism>
<feature type="domain" description="Cyclic nucleotide-binding" evidence="5">
    <location>
        <begin position="10"/>
        <end position="133"/>
    </location>
</feature>
<name>A0ABW4SYG7_9ACTN</name>
<dbReference type="RefSeq" id="WP_379574377.1">
    <property type="nucleotide sequence ID" value="NZ_JBHUFV010000033.1"/>
</dbReference>
<dbReference type="PANTHER" id="PTHR43065">
    <property type="entry name" value="SENSOR HISTIDINE KINASE"/>
    <property type="match status" value="1"/>
</dbReference>
<sequence>MTDRLAEIELFAGLSGEQLAWLAEAGVYKELADGEMIFREGQVAEAFFVLLDGELVISKDVGGREEVLARHLGGGMEHQFTGELPLLTGGDYLASAVAVGSAQVMVYDRAAFFDMMERCPQVCRVLLPVLAMRINGMERQAGHSHMLQGLGMLAAGLAHELNNPAAAAVRATGELKSALPDLEAAAMSWGELSDEGERRLVERLRAAHAHRDPQDALAAADAVDEIETWLDEHDLLGEKGDEFGVVLAEHGTSGAVLDGLAARVRPEALGPAVAYLAMALQAGALAEDAAEAGQRVVELVRRTAAYTNLDRAPEREVDLREGLEATLALMAPRLRGISVRRDYGCVPSLKVFPGDLNQVWTNLIDNAVDAMGGTGELTISTRCEGGHAAVEIRDTGHGIPSDVLPRVFQPFFTTKDVGKGTGLGLHLSMDIVTRRHGGTMEATSVPGDTRFVVRLPLG</sequence>
<dbReference type="PANTHER" id="PTHR43065:SF48">
    <property type="entry name" value="HISTIDINE KINASE"/>
    <property type="match status" value="1"/>
</dbReference>
<dbReference type="InterPro" id="IPR005467">
    <property type="entry name" value="His_kinase_dom"/>
</dbReference>
<dbReference type="Pfam" id="PF00027">
    <property type="entry name" value="cNMP_binding"/>
    <property type="match status" value="1"/>
</dbReference>
<keyword evidence="3" id="KW-0808">Transferase</keyword>
<dbReference type="SMART" id="SM00387">
    <property type="entry name" value="HATPase_c"/>
    <property type="match status" value="1"/>
</dbReference>
<dbReference type="InterPro" id="IPR004358">
    <property type="entry name" value="Sig_transdc_His_kin-like_C"/>
</dbReference>
<evidence type="ECO:0000259" key="5">
    <source>
        <dbReference type="PROSITE" id="PS50042"/>
    </source>
</evidence>
<dbReference type="CDD" id="cd00038">
    <property type="entry name" value="CAP_ED"/>
    <property type="match status" value="1"/>
</dbReference>
<keyword evidence="3" id="KW-0418">Kinase</keyword>
<comment type="catalytic activity">
    <reaction evidence="1">
        <text>ATP + protein L-histidine = ADP + protein N-phospho-L-histidine.</text>
        <dbReference type="EC" id="2.7.13.3"/>
    </reaction>
</comment>
<evidence type="ECO:0000256" key="2">
    <source>
        <dbReference type="ARBA" id="ARBA00012438"/>
    </source>
</evidence>
<dbReference type="Gene3D" id="3.30.565.10">
    <property type="entry name" value="Histidine kinase-like ATPase, C-terminal domain"/>
    <property type="match status" value="1"/>
</dbReference>
<dbReference type="InterPro" id="IPR014710">
    <property type="entry name" value="RmlC-like_jellyroll"/>
</dbReference>
<dbReference type="InterPro" id="IPR018490">
    <property type="entry name" value="cNMP-bd_dom_sf"/>
</dbReference>
<keyword evidence="8" id="KW-1185">Reference proteome</keyword>
<evidence type="ECO:0000313" key="7">
    <source>
        <dbReference type="EMBL" id="MFD1934326.1"/>
    </source>
</evidence>
<evidence type="ECO:0000256" key="3">
    <source>
        <dbReference type="ARBA" id="ARBA00022777"/>
    </source>
</evidence>
<dbReference type="Gene3D" id="1.10.287.130">
    <property type="match status" value="1"/>
</dbReference>
<dbReference type="PROSITE" id="PS50042">
    <property type="entry name" value="CNMP_BINDING_3"/>
    <property type="match status" value="1"/>
</dbReference>
<dbReference type="PROSITE" id="PS50109">
    <property type="entry name" value="HIS_KIN"/>
    <property type="match status" value="1"/>
</dbReference>
<dbReference type="EC" id="2.7.13.3" evidence="2"/>
<proteinExistence type="predicted"/>
<evidence type="ECO:0000256" key="4">
    <source>
        <dbReference type="ARBA" id="ARBA00023012"/>
    </source>
</evidence>
<evidence type="ECO:0000313" key="8">
    <source>
        <dbReference type="Proteomes" id="UP001597368"/>
    </source>
</evidence>
<keyword evidence="7" id="KW-0067">ATP-binding</keyword>
<dbReference type="PRINTS" id="PR00344">
    <property type="entry name" value="BCTRLSENSOR"/>
</dbReference>
<dbReference type="SUPFAM" id="SSF55874">
    <property type="entry name" value="ATPase domain of HSP90 chaperone/DNA topoisomerase II/histidine kinase"/>
    <property type="match status" value="1"/>
</dbReference>
<accession>A0ABW4SYG7</accession>
<dbReference type="InterPro" id="IPR036890">
    <property type="entry name" value="HATPase_C_sf"/>
</dbReference>
<evidence type="ECO:0000256" key="1">
    <source>
        <dbReference type="ARBA" id="ARBA00000085"/>
    </source>
</evidence>
<dbReference type="Pfam" id="PF02518">
    <property type="entry name" value="HATPase_c"/>
    <property type="match status" value="1"/>
</dbReference>
<gene>
    <name evidence="7" type="ORF">ACFSKW_22920</name>
</gene>
<reference evidence="8" key="1">
    <citation type="journal article" date="2019" name="Int. J. Syst. Evol. Microbiol.">
        <title>The Global Catalogue of Microorganisms (GCM) 10K type strain sequencing project: providing services to taxonomists for standard genome sequencing and annotation.</title>
        <authorList>
            <consortium name="The Broad Institute Genomics Platform"/>
            <consortium name="The Broad Institute Genome Sequencing Center for Infectious Disease"/>
            <person name="Wu L."/>
            <person name="Ma J."/>
        </authorList>
    </citation>
    <scope>NUCLEOTIDE SEQUENCE [LARGE SCALE GENOMIC DNA]</scope>
    <source>
        <strain evidence="8">ICMP 6774ER</strain>
    </source>
</reference>
<dbReference type="InterPro" id="IPR003594">
    <property type="entry name" value="HATPase_dom"/>
</dbReference>
<keyword evidence="7" id="KW-0547">Nucleotide-binding</keyword>
<dbReference type="InterPro" id="IPR000595">
    <property type="entry name" value="cNMP-bd_dom"/>
</dbReference>
<feature type="domain" description="Histidine kinase" evidence="6">
    <location>
        <begin position="294"/>
        <end position="458"/>
    </location>
</feature>
<keyword evidence="4" id="KW-0902">Two-component regulatory system</keyword>
<dbReference type="GO" id="GO:0005524">
    <property type="term" value="F:ATP binding"/>
    <property type="evidence" value="ECO:0007669"/>
    <property type="project" value="UniProtKB-KW"/>
</dbReference>
<dbReference type="Proteomes" id="UP001597368">
    <property type="component" value="Unassembled WGS sequence"/>
</dbReference>
<comment type="caution">
    <text evidence="7">The sequence shown here is derived from an EMBL/GenBank/DDBJ whole genome shotgun (WGS) entry which is preliminary data.</text>
</comment>
<dbReference type="SMART" id="SM00100">
    <property type="entry name" value="cNMP"/>
    <property type="match status" value="1"/>
</dbReference>
<dbReference type="SUPFAM" id="SSF51206">
    <property type="entry name" value="cAMP-binding domain-like"/>
    <property type="match status" value="1"/>
</dbReference>
<dbReference type="Gene3D" id="2.60.120.10">
    <property type="entry name" value="Jelly Rolls"/>
    <property type="match status" value="1"/>
</dbReference>
<dbReference type="EMBL" id="JBHUFV010000033">
    <property type="protein sequence ID" value="MFD1934326.1"/>
    <property type="molecule type" value="Genomic_DNA"/>
</dbReference>
<protein>
    <recommendedName>
        <fullName evidence="2">histidine kinase</fullName>
        <ecNumber evidence="2">2.7.13.3</ecNumber>
    </recommendedName>
</protein>